<evidence type="ECO:0000313" key="11">
    <source>
        <dbReference type="Proteomes" id="UP000095256"/>
    </source>
</evidence>
<dbReference type="GO" id="GO:0004673">
    <property type="term" value="F:protein histidine kinase activity"/>
    <property type="evidence" value="ECO:0007669"/>
    <property type="project" value="UniProtKB-EC"/>
</dbReference>
<dbReference type="Gene3D" id="3.30.450.280">
    <property type="entry name" value="GAF domain"/>
    <property type="match status" value="1"/>
</dbReference>
<organism evidence="10 11">
    <name type="scientific">Enterococcus rivorum</name>
    <dbReference type="NCBI Taxonomy" id="762845"/>
    <lineage>
        <taxon>Bacteria</taxon>
        <taxon>Bacillati</taxon>
        <taxon>Bacillota</taxon>
        <taxon>Bacilli</taxon>
        <taxon>Lactobacillales</taxon>
        <taxon>Enterococcaceae</taxon>
        <taxon>Enterococcus</taxon>
    </lineage>
</organism>
<dbReference type="PANTHER" id="PTHR41523:SF8">
    <property type="entry name" value="ETHYLENE RESPONSE SENSOR PROTEIN"/>
    <property type="match status" value="1"/>
</dbReference>
<dbReference type="AlphaFoldDB" id="A0A1E5KWG3"/>
<dbReference type="InterPro" id="IPR036890">
    <property type="entry name" value="HATPase_C_sf"/>
</dbReference>
<dbReference type="EMBL" id="MIEK01000026">
    <property type="protein sequence ID" value="OEH82214.1"/>
    <property type="molecule type" value="Genomic_DNA"/>
</dbReference>
<keyword evidence="7" id="KW-0067">ATP-binding</keyword>
<dbReference type="InterPro" id="IPR003594">
    <property type="entry name" value="HATPase_dom"/>
</dbReference>
<gene>
    <name evidence="10" type="ORF">BCR26_14110</name>
</gene>
<keyword evidence="8" id="KW-0902">Two-component regulatory system</keyword>
<evidence type="ECO:0000256" key="5">
    <source>
        <dbReference type="ARBA" id="ARBA00022741"/>
    </source>
</evidence>
<dbReference type="GO" id="GO:0005524">
    <property type="term" value="F:ATP binding"/>
    <property type="evidence" value="ECO:0007669"/>
    <property type="project" value="UniProtKB-KW"/>
</dbReference>
<feature type="domain" description="Histidine kinase" evidence="9">
    <location>
        <begin position="279"/>
        <end position="469"/>
    </location>
</feature>
<evidence type="ECO:0000256" key="6">
    <source>
        <dbReference type="ARBA" id="ARBA00022777"/>
    </source>
</evidence>
<name>A0A1E5KWG3_9ENTE</name>
<dbReference type="PANTHER" id="PTHR41523">
    <property type="entry name" value="TWO-COMPONENT SYSTEM SENSOR PROTEIN"/>
    <property type="match status" value="1"/>
</dbReference>
<comment type="catalytic activity">
    <reaction evidence="1">
        <text>ATP + protein L-histidine = ADP + protein N-phospho-L-histidine.</text>
        <dbReference type="EC" id="2.7.13.3"/>
    </reaction>
</comment>
<dbReference type="InterPro" id="IPR011495">
    <property type="entry name" value="Sig_transdc_His_kin_sub2_dim/P"/>
</dbReference>
<comment type="caution">
    <text evidence="10">The sequence shown here is derived from an EMBL/GenBank/DDBJ whole genome shotgun (WGS) entry which is preliminary data.</text>
</comment>
<dbReference type="InterPro" id="IPR038424">
    <property type="entry name" value="H_kinase_PdtaS_GAF_sf"/>
</dbReference>
<protein>
    <recommendedName>
        <fullName evidence="2">histidine kinase</fullName>
        <ecNumber evidence="2">2.7.13.3</ecNumber>
    </recommendedName>
</protein>
<evidence type="ECO:0000256" key="1">
    <source>
        <dbReference type="ARBA" id="ARBA00000085"/>
    </source>
</evidence>
<keyword evidence="4" id="KW-0808">Transferase</keyword>
<evidence type="ECO:0000256" key="2">
    <source>
        <dbReference type="ARBA" id="ARBA00012438"/>
    </source>
</evidence>
<evidence type="ECO:0000259" key="9">
    <source>
        <dbReference type="PROSITE" id="PS50109"/>
    </source>
</evidence>
<sequence length="469" mass="54337">METRLSALCQEYTALSQEDIQELIFQAEKIIVRNLYPDNDVFIDVMNELTGDAIVVFQRGPLTKKSLYSKDIVGEKAERHNEAAVYRTFETSLNTVGLLARSQEDVMLRQRVYPIRNQQKNIGVVIVEDSVNEKIKNSLSARDSEQNYQNAQIPMTFKDFVTDNIDEGMLIFNSKGYLVQMNRAVESYYHSFGYLDDILGMHYDNLSLDLSTFEQLNYLRSRNELHNTMEKEIIFGNYHFEMKYIFVETEGILIVILHDITEVRKKEAEISNKSVVIQEIHHRVKNNLQSVVSLLRIQARRCSTEEAQKVLTESVYRIMAIARTHELLSKQLEDNISLKAVLDSVIENMRRCYENLYHINIESEIDDQLILNSDVVVTIALVVNELIQNCFDHAFIGRDTGFIQVRVVEENQYVYITIKDNGVGYEKEKTEQNNLGLQIVNSYVKEKLRGKLKITSNARGTETSFYFKK</sequence>
<evidence type="ECO:0000313" key="10">
    <source>
        <dbReference type="EMBL" id="OEH82214.1"/>
    </source>
</evidence>
<accession>A0A1E5KWG3</accession>
<keyword evidence="5" id="KW-0547">Nucleotide-binding</keyword>
<dbReference type="Proteomes" id="UP000095256">
    <property type="component" value="Unassembled WGS sequence"/>
</dbReference>
<evidence type="ECO:0000256" key="4">
    <source>
        <dbReference type="ARBA" id="ARBA00022679"/>
    </source>
</evidence>
<reference evidence="10 11" key="1">
    <citation type="submission" date="2016-09" db="EMBL/GenBank/DDBJ databases">
        <authorList>
            <person name="Capua I."/>
            <person name="De Benedictis P."/>
            <person name="Joannis T."/>
            <person name="Lombin L.H."/>
            <person name="Cattoli G."/>
        </authorList>
    </citation>
    <scope>NUCLEOTIDE SEQUENCE [LARGE SCALE GENOMIC DNA]</scope>
    <source>
        <strain evidence="10 11">LMG 25899</strain>
    </source>
</reference>
<proteinExistence type="predicted"/>
<keyword evidence="6" id="KW-0418">Kinase</keyword>
<evidence type="ECO:0000256" key="8">
    <source>
        <dbReference type="ARBA" id="ARBA00023012"/>
    </source>
</evidence>
<dbReference type="EC" id="2.7.13.3" evidence="2"/>
<dbReference type="GO" id="GO:0000160">
    <property type="term" value="P:phosphorelay signal transduction system"/>
    <property type="evidence" value="ECO:0007669"/>
    <property type="project" value="UniProtKB-KW"/>
</dbReference>
<dbReference type="InterPro" id="IPR022066">
    <property type="entry name" value="PdtaS_GAF"/>
</dbReference>
<evidence type="ECO:0000256" key="7">
    <source>
        <dbReference type="ARBA" id="ARBA00022840"/>
    </source>
</evidence>
<dbReference type="SUPFAM" id="SSF55874">
    <property type="entry name" value="ATPase domain of HSP90 chaperone/DNA topoisomerase II/histidine kinase"/>
    <property type="match status" value="1"/>
</dbReference>
<keyword evidence="11" id="KW-1185">Reference proteome</keyword>
<dbReference type="Pfam" id="PF12282">
    <property type="entry name" value="GAF_PdtaS"/>
    <property type="match status" value="1"/>
</dbReference>
<dbReference type="Pfam" id="PF02518">
    <property type="entry name" value="HATPase_c"/>
    <property type="match status" value="1"/>
</dbReference>
<evidence type="ECO:0000256" key="3">
    <source>
        <dbReference type="ARBA" id="ARBA00022553"/>
    </source>
</evidence>
<dbReference type="PROSITE" id="PS50109">
    <property type="entry name" value="HIS_KIN"/>
    <property type="match status" value="1"/>
</dbReference>
<keyword evidence="3" id="KW-0597">Phosphoprotein</keyword>
<dbReference type="Gene3D" id="3.30.565.10">
    <property type="entry name" value="Histidine kinase-like ATPase, C-terminal domain"/>
    <property type="match status" value="1"/>
</dbReference>
<dbReference type="Pfam" id="PF07568">
    <property type="entry name" value="HisKA_2"/>
    <property type="match status" value="1"/>
</dbReference>
<dbReference type="Gene3D" id="3.30.450.20">
    <property type="entry name" value="PAS domain"/>
    <property type="match status" value="1"/>
</dbReference>
<dbReference type="STRING" id="762845.BCR26_14110"/>
<dbReference type="InterPro" id="IPR005467">
    <property type="entry name" value="His_kinase_dom"/>
</dbReference>